<dbReference type="KEGG" id="dar:Daro_2092"/>
<dbReference type="Pfam" id="PF20159">
    <property type="entry name" value="YidB"/>
    <property type="match status" value="1"/>
</dbReference>
<dbReference type="AlphaFoldDB" id="Q47E96"/>
<dbReference type="Gene3D" id="1.10.10.690">
    <property type="entry name" value="YidB-like"/>
    <property type="match status" value="1"/>
</dbReference>
<accession>Q47E96</accession>
<gene>
    <name evidence="1" type="ordered locus">Daro_2092</name>
</gene>
<dbReference type="InterPro" id="IPR045372">
    <property type="entry name" value="YidB"/>
</dbReference>
<dbReference type="HOGENOM" id="CLU_084747_4_1_4"/>
<reference evidence="1" key="1">
    <citation type="submission" date="2005-08" db="EMBL/GenBank/DDBJ databases">
        <title>Complete sequence of Dechloromonas aromatica RCB.</title>
        <authorList>
            <person name="Salinero K.K."/>
            <person name="Copeland A."/>
            <person name="Lucas S."/>
            <person name="Lapidus A."/>
            <person name="Barry K."/>
            <person name="Detter J.C."/>
            <person name="Glavina T."/>
            <person name="Hammon N."/>
            <person name="Israni S."/>
            <person name="Pitluck S."/>
            <person name="Di Bartolo G."/>
            <person name="Trong S."/>
            <person name="Schmutz J."/>
            <person name="Larimer F."/>
            <person name="Land M."/>
            <person name="Ivanova N."/>
            <person name="Richardson P."/>
        </authorList>
    </citation>
    <scope>NUCLEOTIDE SEQUENCE</scope>
    <source>
        <strain evidence="1">RCB</strain>
    </source>
</reference>
<protein>
    <submittedName>
        <fullName evidence="1">Uncharacterized protein conserved in bacteria</fullName>
    </submittedName>
</protein>
<dbReference type="InterPro" id="IPR027405">
    <property type="entry name" value="YidB-like"/>
</dbReference>
<evidence type="ECO:0000313" key="1">
    <source>
        <dbReference type="EMBL" id="AAZ46835.1"/>
    </source>
</evidence>
<name>Q47E96_DECAR</name>
<sequence length="138" mass="15393">MCCEFEEMAIQLARNAQRAGGANSRLVNSLMKLIEHHDGGLLTLAERFRQGGLERQLRSWIGTGDNLEMPICAVREALGEKAYHRLARRLDLEADEASAILAEALPHAINRLTPNGRIEEPRPRFSGFGFFSRLLGAH</sequence>
<organism evidence="1">
    <name type="scientific">Dechloromonas aromatica (strain RCB)</name>
    <dbReference type="NCBI Taxonomy" id="159087"/>
    <lineage>
        <taxon>Bacteria</taxon>
        <taxon>Pseudomonadati</taxon>
        <taxon>Pseudomonadota</taxon>
        <taxon>Betaproteobacteria</taxon>
        <taxon>Rhodocyclales</taxon>
        <taxon>Azonexaceae</taxon>
        <taxon>Dechloromonas</taxon>
    </lineage>
</organism>
<dbReference type="SUPFAM" id="SSF140804">
    <property type="entry name" value="YidB-like"/>
    <property type="match status" value="1"/>
</dbReference>
<dbReference type="eggNOG" id="COG3753">
    <property type="taxonomic scope" value="Bacteria"/>
</dbReference>
<dbReference type="EMBL" id="CP000089">
    <property type="protein sequence ID" value="AAZ46835.1"/>
    <property type="molecule type" value="Genomic_DNA"/>
</dbReference>
<dbReference type="STRING" id="159087.Daro_2092"/>
<proteinExistence type="predicted"/>